<sequence>MTSNSATIPLEDGLDLRQIIKGSLLKINLDYDETEQEDSEQAKIKITDFIGKPIPNFSDLESKMTAVDTDKFVKKKIVEEGGGLPISDEFTVCIAFSGYWEGQKEAFDMRSVAKPLVINMKEHGLLPGLEIAIKSMLVGEVSIFLLSYKVMYGELGLPPRIKPKQDCVFYIKLIKSTYTPKNGDINFKEPNMFERVHHEVCLLMSSGLAMHKSKNTPVAANLFKRAVAMLHKCRLADENEEKRQEKLLIKLYLNLAICYNDINQPLKACTACNELNRLNSLWNNHRALFQNAKALRMISQFDSAEKRLKRAMKLSPESVKIKAEFELLNNTKESIKNNRLASNKFISTNHETISQAFKDEVDKLLKSFKENVSVCRLTLSPNLNTDELKYIKGACIRENLYVSNNNNSKNSYGTSDAVSNEQYTKFFLDKSEVFGNDIYNEDFSDEALNEGIYP</sequence>
<organism evidence="1 2">
    <name type="scientific">Dendrolimus kikuchii</name>
    <dbReference type="NCBI Taxonomy" id="765133"/>
    <lineage>
        <taxon>Eukaryota</taxon>
        <taxon>Metazoa</taxon>
        <taxon>Ecdysozoa</taxon>
        <taxon>Arthropoda</taxon>
        <taxon>Hexapoda</taxon>
        <taxon>Insecta</taxon>
        <taxon>Pterygota</taxon>
        <taxon>Neoptera</taxon>
        <taxon>Endopterygota</taxon>
        <taxon>Lepidoptera</taxon>
        <taxon>Glossata</taxon>
        <taxon>Ditrysia</taxon>
        <taxon>Bombycoidea</taxon>
        <taxon>Lasiocampidae</taxon>
        <taxon>Dendrolimus</taxon>
    </lineage>
</organism>
<proteinExistence type="predicted"/>
<gene>
    <name evidence="1" type="ORF">K1T71_002382</name>
</gene>
<dbReference type="Proteomes" id="UP000824533">
    <property type="component" value="Linkage Group LG04"/>
</dbReference>
<comment type="caution">
    <text evidence="1">The sequence shown here is derived from an EMBL/GenBank/DDBJ whole genome shotgun (WGS) entry which is preliminary data.</text>
</comment>
<name>A0ACC1DCV8_9NEOP</name>
<evidence type="ECO:0000313" key="1">
    <source>
        <dbReference type="EMBL" id="KAJ0181660.1"/>
    </source>
</evidence>
<dbReference type="EMBL" id="CM034390">
    <property type="protein sequence ID" value="KAJ0181660.1"/>
    <property type="molecule type" value="Genomic_DNA"/>
</dbReference>
<evidence type="ECO:0000313" key="2">
    <source>
        <dbReference type="Proteomes" id="UP000824533"/>
    </source>
</evidence>
<keyword evidence="2" id="KW-1185">Reference proteome</keyword>
<accession>A0ACC1DCV8</accession>
<reference evidence="1 2" key="1">
    <citation type="journal article" date="2021" name="Front. Genet.">
        <title>Chromosome-Level Genome Assembly Reveals Significant Gene Expansion in the Toll and IMD Signaling Pathways of Dendrolimus kikuchii.</title>
        <authorList>
            <person name="Zhou J."/>
            <person name="Wu P."/>
            <person name="Xiong Z."/>
            <person name="Liu N."/>
            <person name="Zhao N."/>
            <person name="Ji M."/>
            <person name="Qiu Y."/>
            <person name="Yang B."/>
        </authorList>
    </citation>
    <scope>NUCLEOTIDE SEQUENCE [LARGE SCALE GENOMIC DNA]</scope>
    <source>
        <strain evidence="1">Ann1</strain>
    </source>
</reference>
<protein>
    <submittedName>
        <fullName evidence="1">Uncharacterized protein</fullName>
    </submittedName>
</protein>